<dbReference type="Proteomes" id="UP000188929">
    <property type="component" value="Unassembled WGS sequence"/>
</dbReference>
<evidence type="ECO:0000313" key="3">
    <source>
        <dbReference type="Proteomes" id="UP000188929"/>
    </source>
</evidence>
<feature type="region of interest" description="Disordered" evidence="1">
    <location>
        <begin position="59"/>
        <end position="81"/>
    </location>
</feature>
<reference evidence="3" key="1">
    <citation type="submission" date="2016-10" db="EMBL/GenBank/DDBJ databases">
        <title>Frankia sp. NRRL B-16386 Genome sequencing.</title>
        <authorList>
            <person name="Ghodhbane-Gtari F."/>
            <person name="Swanson E."/>
            <person name="Gueddou A."/>
            <person name="Hezbri K."/>
            <person name="Ktari K."/>
            <person name="Nouioui I."/>
            <person name="Morris K."/>
            <person name="Simpson S."/>
            <person name="Abebe-Akele F."/>
            <person name="Thomas K."/>
            <person name="Gtari M."/>
            <person name="Tisa L.S."/>
        </authorList>
    </citation>
    <scope>NUCLEOTIDE SEQUENCE [LARGE SCALE GENOMIC DNA]</scope>
    <source>
        <strain evidence="3">NRRL B-16386</strain>
    </source>
</reference>
<dbReference type="OrthoDB" id="3624684at2"/>
<protein>
    <submittedName>
        <fullName evidence="2">Uncharacterized protein</fullName>
    </submittedName>
</protein>
<comment type="caution">
    <text evidence="2">The sequence shown here is derived from an EMBL/GenBank/DDBJ whole genome shotgun (WGS) entry which is preliminary data.</text>
</comment>
<dbReference type="AlphaFoldDB" id="A0A1V2I3U5"/>
<sequence length="243" mass="25493">MPTSSDSGRTILPVVPAGRPATVWPYPPTTADQTPTGWLPAAVERLVVTVSRPDDPVLLLTEPPLSQPARPAEPGDDELGENLAGCAGTVARLGRRVQVRTAPGDAPPRWTETGCGPDLAAGHGPDPDRFLLVVTVVEPTRLGWFTRIDWGGLLAVGGTLAVISRADSIGGWLIDPTVELATAAGRSGLALLDRIVLLEIPLDQLDRPATPIPAGIVAQRVHSDLLLFSAVLPQVPPAWSAAR</sequence>
<proteinExistence type="predicted"/>
<dbReference type="EMBL" id="MOMC01000062">
    <property type="protein sequence ID" value="ONH25234.1"/>
    <property type="molecule type" value="Genomic_DNA"/>
</dbReference>
<organism evidence="2 3">
    <name type="scientific">Pseudofrankia asymbiotica</name>
    <dbReference type="NCBI Taxonomy" id="1834516"/>
    <lineage>
        <taxon>Bacteria</taxon>
        <taxon>Bacillati</taxon>
        <taxon>Actinomycetota</taxon>
        <taxon>Actinomycetes</taxon>
        <taxon>Frankiales</taxon>
        <taxon>Frankiaceae</taxon>
        <taxon>Pseudofrankia</taxon>
    </lineage>
</organism>
<keyword evidence="3" id="KW-1185">Reference proteome</keyword>
<evidence type="ECO:0000256" key="1">
    <source>
        <dbReference type="SAM" id="MobiDB-lite"/>
    </source>
</evidence>
<gene>
    <name evidence="2" type="ORF">BL253_28100</name>
</gene>
<dbReference type="RefSeq" id="WP_076820403.1">
    <property type="nucleotide sequence ID" value="NZ_MOMC01000062.1"/>
</dbReference>
<dbReference type="STRING" id="1834516.BL253_28100"/>
<name>A0A1V2I3U5_9ACTN</name>
<accession>A0A1V2I3U5</accession>
<evidence type="ECO:0000313" key="2">
    <source>
        <dbReference type="EMBL" id="ONH25234.1"/>
    </source>
</evidence>